<proteinExistence type="predicted"/>
<dbReference type="OrthoDB" id="4145521at2759"/>
<dbReference type="Proteomes" id="UP000078343">
    <property type="component" value="Unassembled WGS sequence"/>
</dbReference>
<dbReference type="GeneID" id="30004777"/>
<dbReference type="AlphaFoldDB" id="A0A179A078"/>
<dbReference type="EMBL" id="LVYI01000001">
    <property type="protein sequence ID" value="OAP64635.1"/>
    <property type="molecule type" value="Genomic_DNA"/>
</dbReference>
<reference evidence="1 2" key="1">
    <citation type="submission" date="2016-04" db="EMBL/GenBank/DDBJ databases">
        <title>Draft genome of Fonsecaea erecta CBS 125763.</title>
        <authorList>
            <person name="Weiss V.A."/>
            <person name="Vicente V.A."/>
            <person name="Raittz R.T."/>
            <person name="Moreno L.F."/>
            <person name="De Souza E.M."/>
            <person name="Pedrosa F.O."/>
            <person name="Steffens M.B."/>
            <person name="Faoro H."/>
            <person name="Tadra-Sfeir M.Z."/>
            <person name="Najafzadeh M.J."/>
            <person name="Felipe M.S."/>
            <person name="Teixeira M."/>
            <person name="Sun J."/>
            <person name="Xi L."/>
            <person name="Gomes R."/>
            <person name="De Azevedo C.M."/>
            <person name="Salgado C.G."/>
            <person name="Da Silva M.B."/>
            <person name="Nascimento M.F."/>
            <person name="Queiroz-Telles F."/>
            <person name="Attili D.S."/>
            <person name="Gorbushina A."/>
        </authorList>
    </citation>
    <scope>NUCLEOTIDE SEQUENCE [LARGE SCALE GENOMIC DNA]</scope>
    <source>
        <strain evidence="1 2">CBS 125763</strain>
    </source>
</reference>
<dbReference type="STRING" id="1367422.A0A179A078"/>
<protein>
    <recommendedName>
        <fullName evidence="3">F-box domain-containing protein</fullName>
    </recommendedName>
</protein>
<accession>A0A179A078</accession>
<evidence type="ECO:0000313" key="2">
    <source>
        <dbReference type="Proteomes" id="UP000078343"/>
    </source>
</evidence>
<keyword evidence="2" id="KW-1185">Reference proteome</keyword>
<sequence>MDEPSRLAAPWARLPPEIKANIMGRLARMDLKSCRLLDKCTNLAATRALFRTLCLSPSLNSVKRLSKVAARPNLASQVHTLHIYRHYLKLVSFDECIRTGHLAEHLRRLHPLDAASHALELLEAYKGEVEAQLHFAVQGPPLLSDSLKKFPHLQCFVHCGMTNPTENGDYLLDEDSDLLRRTGIRTLEGRTHYLMMHSTLQKCRGLKPVSIDLSSFYWWEFYNCMEIPHAKALFERVIHFKLTFEVKSFDRGSCPLKPTNAHWRKGLTKYLGQLAEYLPAAEHVWLGFDELVVGQQRRQSVRSYALTKMTSLLLRPPAPENAWSRLNSLTLENIAVEVKDLSNFIARHSELLRSLTIINIHLRETDRISGGILSSMMKLISFLNRETRLDHFALIGTFLGPDGDTLTCCPKGKGSILHDLNEYVCHRGEFPFCSPKIFLQDVDTYWPSATVAGNKVTIPGPRHCRVEIILGSDDSWHIEGPERPAPPMWFFGRQQ</sequence>
<evidence type="ECO:0000313" key="1">
    <source>
        <dbReference type="EMBL" id="OAP64635.1"/>
    </source>
</evidence>
<dbReference type="RefSeq" id="XP_018698002.1">
    <property type="nucleotide sequence ID" value="XM_018832123.1"/>
</dbReference>
<comment type="caution">
    <text evidence="1">The sequence shown here is derived from an EMBL/GenBank/DDBJ whole genome shotgun (WGS) entry which is preliminary data.</text>
</comment>
<name>A0A179A078_9EURO</name>
<evidence type="ECO:0008006" key="3">
    <source>
        <dbReference type="Google" id="ProtNLM"/>
    </source>
</evidence>
<gene>
    <name evidence="1" type="ORF">AYL99_00607</name>
</gene>
<organism evidence="1 2">
    <name type="scientific">Fonsecaea erecta</name>
    <dbReference type="NCBI Taxonomy" id="1367422"/>
    <lineage>
        <taxon>Eukaryota</taxon>
        <taxon>Fungi</taxon>
        <taxon>Dikarya</taxon>
        <taxon>Ascomycota</taxon>
        <taxon>Pezizomycotina</taxon>
        <taxon>Eurotiomycetes</taxon>
        <taxon>Chaetothyriomycetidae</taxon>
        <taxon>Chaetothyriales</taxon>
        <taxon>Herpotrichiellaceae</taxon>
        <taxon>Fonsecaea</taxon>
    </lineage>
</organism>